<dbReference type="AlphaFoldDB" id="A0A942A218"/>
<dbReference type="Proteomes" id="UP000722750">
    <property type="component" value="Unassembled WGS sequence"/>
</dbReference>
<reference evidence="2" key="1">
    <citation type="journal article" date="2021" name="ISME J.">
        <title>Fine-scale metabolic discontinuity in a stratified prokaryote microbiome of a Red Sea deep halocline.</title>
        <authorList>
            <person name="Michoud G."/>
            <person name="Ngugi D.K."/>
            <person name="Barozzi A."/>
            <person name="Merlino G."/>
            <person name="Calleja M.L."/>
            <person name="Delgado-Huertas A."/>
            <person name="Moran X.A.G."/>
            <person name="Daffonchio D."/>
        </authorList>
    </citation>
    <scope>NUCLEOTIDE SEQUENCE</scope>
    <source>
        <strain evidence="2">SuakinDeep_MAG55_1</strain>
    </source>
</reference>
<proteinExistence type="predicted"/>
<protein>
    <submittedName>
        <fullName evidence="2">Uncharacterized protein</fullName>
    </submittedName>
</protein>
<sequence>MIRNNRLLLITGILASILFISTFIFAKEKTSLFEDFNFPMGDSIEEFVTVSFDDLFNIFGNYSTLTDSQRKDSWREYKDKYVRWEGIVNYKGSSKDDWNRVGIRHNVDTNVELIFYEDKKDIVKVVRKGDSITYTGKLSSLFDRDLLFRLEDANIETINGTTVEDLNSKLMEDATLALQSSQATETSTDPESGKPPEGEIILSYDGLNKIFGKQSSVTQARKEELWENYRGEYIRWQGIVNYKGFGMNDWNRAGIRHTSGTNVELRFDEDKKYLVEMIKREDNITYTGKLAELFGRNLLCAIEDVDIERIGDKAITEIIKATSAASDDDSATVDAVEEEVIKEPEVIMAESMAPEIIQKEDLEIIETPEGFINISFNELDEIFGKENKMTESQKDTLWEEYNNKNIKWTGEVLSRGKGRVTGLRMGIKHKKGTDVELIFDDEKEESVLETEKGDKITYTGRLVTRRGYILPYKLEDGNIESVVKAQPATED</sequence>
<dbReference type="InterPro" id="IPR024422">
    <property type="entry name" value="Protein_unknown_function_OB"/>
</dbReference>
<evidence type="ECO:0000313" key="3">
    <source>
        <dbReference type="Proteomes" id="UP000722750"/>
    </source>
</evidence>
<comment type="caution">
    <text evidence="2">The sequence shown here is derived from an EMBL/GenBank/DDBJ whole genome shotgun (WGS) entry which is preliminary data.</text>
</comment>
<feature type="compositionally biased region" description="Polar residues" evidence="1">
    <location>
        <begin position="177"/>
        <end position="190"/>
    </location>
</feature>
<dbReference type="EMBL" id="JAANXD010000050">
    <property type="protein sequence ID" value="MBS1258151.1"/>
    <property type="molecule type" value="Genomic_DNA"/>
</dbReference>
<evidence type="ECO:0000256" key="1">
    <source>
        <dbReference type="SAM" id="MobiDB-lite"/>
    </source>
</evidence>
<accession>A0A942A218</accession>
<name>A0A942A218_9BACT</name>
<dbReference type="Pfam" id="PF12869">
    <property type="entry name" value="tRNA_anti-like"/>
    <property type="match status" value="1"/>
</dbReference>
<gene>
    <name evidence="2" type="ORF">MAG551_01204</name>
</gene>
<organism evidence="2 3">
    <name type="scientific">Candidatus Scalindua arabica</name>
    <dbReference type="NCBI Taxonomy" id="1127984"/>
    <lineage>
        <taxon>Bacteria</taxon>
        <taxon>Pseudomonadati</taxon>
        <taxon>Planctomycetota</taxon>
        <taxon>Candidatus Brocadiia</taxon>
        <taxon>Candidatus Brocadiales</taxon>
        <taxon>Candidatus Scalinduaceae</taxon>
        <taxon>Candidatus Scalindua</taxon>
    </lineage>
</organism>
<evidence type="ECO:0000313" key="2">
    <source>
        <dbReference type="EMBL" id="MBS1258151.1"/>
    </source>
</evidence>
<feature type="region of interest" description="Disordered" evidence="1">
    <location>
        <begin position="177"/>
        <end position="197"/>
    </location>
</feature>